<dbReference type="RefSeq" id="WP_207450228.1">
    <property type="nucleotide sequence ID" value="NZ_CP061091.1"/>
</dbReference>
<reference evidence="6 7" key="1">
    <citation type="submission" date="2020-09" db="EMBL/GenBank/DDBJ databases">
        <title>Roseomonas.</title>
        <authorList>
            <person name="Zhu W."/>
        </authorList>
    </citation>
    <scope>NUCLEOTIDE SEQUENCE [LARGE SCALE GENOMIC DNA]</scope>
    <source>
        <strain evidence="6 7">1311</strain>
    </source>
</reference>
<evidence type="ECO:0000256" key="3">
    <source>
        <dbReference type="SAM" id="MobiDB-lite"/>
    </source>
</evidence>
<protein>
    <submittedName>
        <fullName evidence="6">EF-hand domain-containing protein</fullName>
    </submittedName>
</protein>
<dbReference type="PANTHER" id="PTHR10827">
    <property type="entry name" value="RETICULOCALBIN"/>
    <property type="match status" value="1"/>
</dbReference>
<dbReference type="SUPFAM" id="SSF47473">
    <property type="entry name" value="EF-hand"/>
    <property type="match status" value="1"/>
</dbReference>
<dbReference type="PANTHER" id="PTHR10827:SF98">
    <property type="entry name" value="45 KDA CALCIUM-BINDING PROTEIN"/>
    <property type="match status" value="1"/>
</dbReference>
<accession>A0ABS3KH54</accession>
<proteinExistence type="predicted"/>
<dbReference type="EMBL" id="JACTNF010000030">
    <property type="protein sequence ID" value="MBO1076811.1"/>
    <property type="molecule type" value="Genomic_DNA"/>
</dbReference>
<evidence type="ECO:0000259" key="5">
    <source>
        <dbReference type="PROSITE" id="PS50222"/>
    </source>
</evidence>
<organism evidence="6 7">
    <name type="scientific">Roseomonas marmotae</name>
    <dbReference type="NCBI Taxonomy" id="2768161"/>
    <lineage>
        <taxon>Bacteria</taxon>
        <taxon>Pseudomonadati</taxon>
        <taxon>Pseudomonadota</taxon>
        <taxon>Alphaproteobacteria</taxon>
        <taxon>Acetobacterales</taxon>
        <taxon>Roseomonadaceae</taxon>
        <taxon>Roseomonas</taxon>
    </lineage>
</organism>
<dbReference type="InterPro" id="IPR002048">
    <property type="entry name" value="EF_hand_dom"/>
</dbReference>
<evidence type="ECO:0000256" key="4">
    <source>
        <dbReference type="SAM" id="SignalP"/>
    </source>
</evidence>
<dbReference type="PROSITE" id="PS00018">
    <property type="entry name" value="EF_HAND_1"/>
    <property type="match status" value="1"/>
</dbReference>
<keyword evidence="1" id="KW-0479">Metal-binding</keyword>
<feature type="signal peptide" evidence="4">
    <location>
        <begin position="1"/>
        <end position="23"/>
    </location>
</feature>
<keyword evidence="4" id="KW-0732">Signal</keyword>
<evidence type="ECO:0000256" key="1">
    <source>
        <dbReference type="ARBA" id="ARBA00022723"/>
    </source>
</evidence>
<evidence type="ECO:0000313" key="6">
    <source>
        <dbReference type="EMBL" id="MBO1076811.1"/>
    </source>
</evidence>
<dbReference type="InterPro" id="IPR018247">
    <property type="entry name" value="EF_Hand_1_Ca_BS"/>
</dbReference>
<dbReference type="InterPro" id="IPR011992">
    <property type="entry name" value="EF-hand-dom_pair"/>
</dbReference>
<dbReference type="Gene3D" id="1.10.238.10">
    <property type="entry name" value="EF-hand"/>
    <property type="match status" value="2"/>
</dbReference>
<evidence type="ECO:0000256" key="2">
    <source>
        <dbReference type="ARBA" id="ARBA00022737"/>
    </source>
</evidence>
<dbReference type="PROSITE" id="PS50222">
    <property type="entry name" value="EF_HAND_2"/>
    <property type="match status" value="2"/>
</dbReference>
<gene>
    <name evidence="6" type="ORF">IAI60_19525</name>
</gene>
<keyword evidence="2" id="KW-0677">Repeat</keyword>
<dbReference type="SMART" id="SM00054">
    <property type="entry name" value="EFh"/>
    <property type="match status" value="3"/>
</dbReference>
<keyword evidence="7" id="KW-1185">Reference proteome</keyword>
<dbReference type="Proteomes" id="UP001518990">
    <property type="component" value="Unassembled WGS sequence"/>
</dbReference>
<name>A0ABS3KH54_9PROT</name>
<dbReference type="Pfam" id="PF13202">
    <property type="entry name" value="EF-hand_5"/>
    <property type="match status" value="4"/>
</dbReference>
<feature type="domain" description="EF-hand" evidence="5">
    <location>
        <begin position="104"/>
        <end position="139"/>
    </location>
</feature>
<feature type="domain" description="EF-hand" evidence="5">
    <location>
        <begin position="52"/>
        <end position="87"/>
    </location>
</feature>
<feature type="region of interest" description="Disordered" evidence="3">
    <location>
        <begin position="139"/>
        <end position="161"/>
    </location>
</feature>
<sequence length="161" mass="17756">MKSILALGLFGAALAATSLPALAQPQRGPDRMQTQLFQQADADRDGKVTQQEAMDFLAARFADADTERDGRLTPQELEAYMNAQRAAMRPDGARREPPQRARQGMAERHARIFRMIDANRDGAVTLEELRPVAGAFFRAADANGDGALQPDELRGPRPRQR</sequence>
<evidence type="ECO:0000313" key="7">
    <source>
        <dbReference type="Proteomes" id="UP001518990"/>
    </source>
</evidence>
<feature type="chain" id="PRO_5046150476" evidence="4">
    <location>
        <begin position="24"/>
        <end position="161"/>
    </location>
</feature>
<comment type="caution">
    <text evidence="6">The sequence shown here is derived from an EMBL/GenBank/DDBJ whole genome shotgun (WGS) entry which is preliminary data.</text>
</comment>